<name>A0AAE0KX06_9CHLO</name>
<dbReference type="InterPro" id="IPR022099">
    <property type="entry name" value="DUF3638"/>
</dbReference>
<keyword evidence="4" id="KW-0833">Ubl conjugation pathway</keyword>
<dbReference type="GO" id="GO:0003924">
    <property type="term" value="F:GTPase activity"/>
    <property type="evidence" value="ECO:0007669"/>
    <property type="project" value="InterPro"/>
</dbReference>
<dbReference type="Pfam" id="PF12359">
    <property type="entry name" value="DUF3645"/>
    <property type="match status" value="1"/>
</dbReference>
<dbReference type="PANTHER" id="PTHR13367">
    <property type="entry name" value="UBIQUITIN THIOESTERASE"/>
    <property type="match status" value="1"/>
</dbReference>
<dbReference type="InterPro" id="IPR027417">
    <property type="entry name" value="P-loop_NTPase"/>
</dbReference>
<feature type="domain" description="DUF3638" evidence="9">
    <location>
        <begin position="2837"/>
        <end position="3061"/>
    </location>
</feature>
<evidence type="ECO:0000259" key="8">
    <source>
        <dbReference type="Pfam" id="PF02263"/>
    </source>
</evidence>
<keyword evidence="6" id="KW-0788">Thiol protease</keyword>
<reference evidence="12 13" key="1">
    <citation type="journal article" date="2015" name="Genome Biol. Evol.">
        <title>Comparative Genomics of a Bacterivorous Green Alga Reveals Evolutionary Causalities and Consequences of Phago-Mixotrophic Mode of Nutrition.</title>
        <authorList>
            <person name="Burns J.A."/>
            <person name="Paasch A."/>
            <person name="Narechania A."/>
            <person name="Kim E."/>
        </authorList>
    </citation>
    <scope>NUCLEOTIDE SEQUENCE [LARGE SCALE GENOMIC DNA]</scope>
    <source>
        <strain evidence="12 13">PLY_AMNH</strain>
    </source>
</reference>
<feature type="domain" description="DUF6606" evidence="11">
    <location>
        <begin position="644"/>
        <end position="895"/>
    </location>
</feature>
<gene>
    <name evidence="12" type="ORF">CYMTET_27327</name>
</gene>
<dbReference type="PANTHER" id="PTHR13367:SF33">
    <property type="entry name" value="P-LOOP CONTAINING NUCLEOSIDE TRIPHOSPHATE HYDROLASE PROTEIN"/>
    <property type="match status" value="1"/>
</dbReference>
<evidence type="ECO:0000256" key="2">
    <source>
        <dbReference type="ARBA" id="ARBA00012759"/>
    </source>
</evidence>
<evidence type="ECO:0000256" key="6">
    <source>
        <dbReference type="ARBA" id="ARBA00022807"/>
    </source>
</evidence>
<proteinExistence type="predicted"/>
<dbReference type="EMBL" id="LGRX02014958">
    <property type="protein sequence ID" value="KAK3263898.1"/>
    <property type="molecule type" value="Genomic_DNA"/>
</dbReference>
<dbReference type="InterPro" id="IPR046541">
    <property type="entry name" value="DUF6606"/>
</dbReference>
<evidence type="ECO:0000259" key="10">
    <source>
        <dbReference type="Pfam" id="PF12359"/>
    </source>
</evidence>
<comment type="catalytic activity">
    <reaction evidence="1">
        <text>Thiol-dependent hydrolysis of ester, thioester, amide, peptide and isopeptide bonds formed by the C-terminal Gly of ubiquitin (a 76-residue protein attached to proteins as an intracellular targeting signal).</text>
        <dbReference type="EC" id="3.4.19.12"/>
    </reaction>
</comment>
<dbReference type="Pfam" id="PF20255">
    <property type="entry name" value="DUF6606"/>
    <property type="match status" value="1"/>
</dbReference>
<protein>
    <recommendedName>
        <fullName evidence="2">ubiquitinyl hydrolase 1</fullName>
        <ecNumber evidence="2">3.4.19.12</ecNumber>
    </recommendedName>
</protein>
<keyword evidence="5" id="KW-0378">Hydrolase</keyword>
<evidence type="ECO:0000313" key="13">
    <source>
        <dbReference type="Proteomes" id="UP001190700"/>
    </source>
</evidence>
<dbReference type="Proteomes" id="UP001190700">
    <property type="component" value="Unassembled WGS sequence"/>
</dbReference>
<dbReference type="InterPro" id="IPR015894">
    <property type="entry name" value="Guanylate-bd_N"/>
</dbReference>
<feature type="region of interest" description="Disordered" evidence="7">
    <location>
        <begin position="1"/>
        <end position="30"/>
    </location>
</feature>
<evidence type="ECO:0000313" key="12">
    <source>
        <dbReference type="EMBL" id="KAK3263898.1"/>
    </source>
</evidence>
<dbReference type="GO" id="GO:0004843">
    <property type="term" value="F:cysteine-type deubiquitinase activity"/>
    <property type="evidence" value="ECO:0007669"/>
    <property type="project" value="UniProtKB-EC"/>
</dbReference>
<dbReference type="Pfam" id="PF12340">
    <property type="entry name" value="DUF3638"/>
    <property type="match status" value="1"/>
</dbReference>
<keyword evidence="13" id="KW-1185">Reference proteome</keyword>
<dbReference type="SUPFAM" id="SSF52540">
    <property type="entry name" value="P-loop containing nucleoside triphosphate hydrolases"/>
    <property type="match status" value="1"/>
</dbReference>
<evidence type="ECO:0000256" key="1">
    <source>
        <dbReference type="ARBA" id="ARBA00000707"/>
    </source>
</evidence>
<sequence>MISESAKKAKKRKAPEEQPVPSERVSFLSPNDDVSLDDLLPSLNSDFDALSEHTTFDQERRTLNILSNLYVEGHVTVNGSVRQAHADRSEWIPRVYENENIQPGMVIGWHFGSEIGTGISLSTDGAQYIGVVSTNPGLVGNLPHPEREIHGNPVTFGKGQCPVRTSGPVKAGQALFVSGMNDGTVVAAKDGHPPETGVQVGKALTDSKVIDGIEEVDALVDLVEGSARRPEVCRLLRFQDERLCVDVQAVALLRSLPKKVTLVGVAGVARSGKSSLINLLLPEDTPSEELFCTGDSSESCTAGMWMSARPVTIGNHQVLLIDSEGLATGNTTHHPGMLCVLSMICTVLMINEMRQINVTSLTNLETLTAARDMMRGDSGAHWPALCFVVRDHRLKLPEGSAGTTPESYDLEERVLKAQSDRHDEVRQTIRECFTLREMVTLTTPSDAELDAFPRLEEGKFKKSFTKLKEVLESLLEAKSRDSCTFDGPMLADLIENLVKDLNGAGVVDIPSLTQVVHEKRCQKECQVQFKTYETAMYATQESYESANTDQIPAVGLLSSLPEKAIDWTKIDETHQRESELALDRYDQAIHSLKPDAREKFRKDLQTDMQHLLDGVKESVRQIHKARIQAAKQACENLKRLAPVFRTLFLPMNLPKTAKHQKEERAVATFMRRFLNEHAESGGAFGEMHQCGRQFCELHAGVLDTSSIHASLCHVSPDKHWAMYLHAQNAVVLIQREAGGGARAVLSAWQVQATAEDVMGNIGSPCQQLPHALTTVEWAKLVRMSFAELLLDLASTSRGLGAQTAVDWLLTALGGDSFTPLQGHEAHFHTVSKKMRDEVRCGSEDDSSYPWRRNPIWQALKGVMHLVCVHTSTAADCKNRDREYKMMRAHALAEALGQTAGSLQASRGGGAGAICDSDLLEGSRKLKRAHEKLLQRYDLEDLEPSDRQPFESAVTIALQRTGCHLQAKWKRLTDAEVSAEIALQEANIEHDCRQTLLASEHTLEAMLCQEIDLPPTTRVPDPTGYPRARCGAGMSTAAGVRVHLQCLRAAKKSAAKKMSHQVLDAIYDIERAAAALWPTGHLPQVGIQRSSPGLETGDASGGDAHAELLLTLLTELTAVGKEAFERDAIGLSSSRIFLVALALVLYIDRLAHTRYPLLREHRVGVPLRVLEPLFLATREHKELLHTLEEYMADRERAAHPATAAPSMAFGLRYSKQCSFMQTVLHDIDDKCKKLQKAKAKEVKAAREAHARLLQQYNEMTCTCHLSGCGMQLSECKCCELKRRMGNLKVCVYEKLLPDERDAQQKVVYELNQPKMLSCQRDAVVLFAELCGGGTTEQSKLVGFWEEEERVRAWNTCSRDVAAVRLGSTTQLSIAPRHVNEFHRLGSFIVSNGFNTILMQDANRLKAPSDWHWDATGRCRMSDFQSRSPFAGMIGWVNGWKHSENDVIARKSAAHESLALPEFLAFGQLRAGCRLQLPRLVQALVQGSLCFEREEVTKLIMAVLWQAGPGGQLASPKDRGPKIRADCTDAQPLSARDWPRPAFELFRQDGFLEEICKHAGNLLSACCASWSNQHTLLNVVLIAKAALEHCSARSKQSPAKLLHRARDVACQWLGDILELSGNVTDDAHLQALQSAMADIAVTGALTFGADVEHLLSTAEDCQAWLYFLATMRSNLPSDALWSSASDVFRRGLLLHVEYIGQLVAPAVHAQHAAGLNLFVAAFWSAARSSQGCTTRHWERYKAPADNWYWAEFVGEPVGDGPGPVALLQMDVVRGTFLVDGLPPQRLPEDIMRHPMYRRLFGGAILVVQPEFNGSLRTAQEINGAYFVFKRGSPHPVIVERRGASVAQLVPHTAFHSKDHDADFPHSFIDGYSHWLVQDGQGSAGDGAASPCVFFRPVKYDDPNFIKGYVGDNPGHEHVLHLAQGRRILHGARETYRHLVDIRSRTFKTLYDSVFCRLTPAAYLHITRDDVTTAVSVRLPRLQNIRFTLRQGPAGARLHSVEYTGMQIAPKQSFGALVGLQHGLLLERADTKHPAQVLLVPHGKVTRVDGQTYIDIKVLRQPALFKYTLREDLRDLRGPRERLACIFLARLHQLTSGLLPDPFTGRTGGAQAMSILRSGQCCGNVLTSIEGRPAMLKLEADTLMEIARESPSRKAHCTRRTTGKCAVEANSIPASSLEALSMLSGYAYMARLRLLDMADALACVGMQGADYLASNVLKDLEPRMAFLSARAYVSHREVYPRDMLLEPEEEERIFSKDHPTALGEQCVPYEPSGGLSQEDACILRGVARCAQSGVGMIWSVHARTAAPGLLQTLLCTRSSSTLRGCDRALEQAYVSGRAMAWAADLGDKFHDMWLILYEIARSRIRSANDRQAFGFLLTWLVQQDVSMHPHVHNLILVSSSWEQFQSLNPPPYSAYQRPGEKEYNELLVRAQIAMHVADFTEPAPSKVNKEHRKLLYDKELKLWNGRRGAHAQAVSESTDALVRTIRQAWDSGDEVLFTSLCVIKVPSPFPLATDINKLFTRWRHAAELHAFVEAVTHKLDEVRGDNTAAAIERDDASVQPLSSACLREFRGARPAFYLERCAVAADTAMPTQPTCGRPTVIEEATRILKAGRVDVAAPSATDASNESESAFCPTAPSEFRTEFDSIGPSDDTLQHAASSLDESRAQNVPPLPIAPSPCDHQHSELVEAMLTSLRRSWVDAHHGPYGASSRSAPDDRSALRLKALPGEKELWRMLQSVDAVKRRLWEGILHACSSHRGLEDVGLWDAVTPYTVLLSLGRAGASALLIDDEGGLTDRRAVVFLAYAVALRDEQRLRRCLWLASQGPDHADRLAQELGNRGCEGWAPTEYPEFVLFEVDNDVCVRGMQATVARHMLEGTENRLLQLNMGEGKTAVIMPLVLAAAARGEHVVRATVLSSLFVTNAADWQRNLGGLLHRRVHPVWCRRDLPIDAAAAEKLLELCRAAPGDRHVLITVPESRGSLELKALELALESSQHFDLKASSALHQVLEMLWRTGREFLDESDALLNQRTQYVYTLGDPRGFDGGQLRWEVAAAVLSSVSDHAVQLQVEFGAHAIEIEHAPSVDDMTAQLPAGSTDAHTSGFVGVRLLECDAATERALYRELCQRAIADVFSKDSPLHGAIRPRLLPQEKRAWVACALEEDGAHPGERPGAPLRSWEALEEGPRMLALMFRGLLCHEVLAAALRKRWRVDFGAHPTRRDHCLAVPFTAKDVAADRTEFGHPDLNLLLTQVHYYRQGLSEEQLRQVFDVLKQRSSLSEAKAVYRQWVSGAPRSATEGLESYEAVNLKDDTLFRTKIYPAFRRHVCVINFWLFKTVYPSEAKQFPHTITYGTWELCPAQTQLVQAVTTGFSGTDDQQFVLPLTIRQRNLPELWHTGGAQLRCVAMPENDNYFALDGDNSAEELLERITAGDFLRKYPKLNVVLDPGALILQFSNAEFARRWLERRPDMQAAVFYDQSNVQRVLTREPGPATELGVSCYAEDLSRCLIYLDDVHTRGSDFRLPVDTQAVLTLGKALPKDRLMQACLRMRLLGKGQSLVFCASREVHLSLQKLRASSSAESASSLADGPGGGAVGAPLMHLPGILSWAFSNTVTRICDLVPHFASQGRDHIQKRAAYEEHFLLGKDLQALARCCVRDEVLALEEMYAHPRELEKLPAIVRGVLRDALPLPLGQGLAEEIVAHVTRYMPHVTRYRSSADEEQERELEQEVEQQRSVERPLVATPCTPKVSPELEAFLRTGCVGNLAPFSEVLRGTSFCHVTRREFSSPKTFVTEDFMQTIAPTGATVDAHMKVPRWLLLAADHETFVIVSNHEAEACCEYLITHLAREGGQNQPRMCAFTPVVRLQQESISSMVPESPIEFPIALHVLGGSIHADHRVKEALLEYLGLYPRPSHDADEWDAMFECGFLERDGFICMQQIAETAVLDAAASMHSVQHTEALLRGRAANCPFKSKSPVSFLNRFWINARHLQDELSVSSLGRMAGI</sequence>
<dbReference type="InterPro" id="IPR022105">
    <property type="entry name" value="DUF3645"/>
</dbReference>
<dbReference type="InterPro" id="IPR051346">
    <property type="entry name" value="OTU_Deubiquitinase"/>
</dbReference>
<feature type="domain" description="Guanylate-binding protein N-terminal" evidence="8">
    <location>
        <begin position="240"/>
        <end position="476"/>
    </location>
</feature>
<evidence type="ECO:0000256" key="4">
    <source>
        <dbReference type="ARBA" id="ARBA00022786"/>
    </source>
</evidence>
<evidence type="ECO:0000256" key="7">
    <source>
        <dbReference type="SAM" id="MobiDB-lite"/>
    </source>
</evidence>
<dbReference type="Pfam" id="PF02263">
    <property type="entry name" value="GBP"/>
    <property type="match status" value="1"/>
</dbReference>
<evidence type="ECO:0000259" key="11">
    <source>
        <dbReference type="Pfam" id="PF20255"/>
    </source>
</evidence>
<organism evidence="12 13">
    <name type="scientific">Cymbomonas tetramitiformis</name>
    <dbReference type="NCBI Taxonomy" id="36881"/>
    <lineage>
        <taxon>Eukaryota</taxon>
        <taxon>Viridiplantae</taxon>
        <taxon>Chlorophyta</taxon>
        <taxon>Pyramimonadophyceae</taxon>
        <taxon>Pyramimonadales</taxon>
        <taxon>Pyramimonadaceae</taxon>
        <taxon>Cymbomonas</taxon>
    </lineage>
</organism>
<dbReference type="GO" id="GO:0006508">
    <property type="term" value="P:proteolysis"/>
    <property type="evidence" value="ECO:0007669"/>
    <property type="project" value="UniProtKB-KW"/>
</dbReference>
<evidence type="ECO:0000256" key="5">
    <source>
        <dbReference type="ARBA" id="ARBA00022801"/>
    </source>
</evidence>
<evidence type="ECO:0000256" key="3">
    <source>
        <dbReference type="ARBA" id="ARBA00022670"/>
    </source>
</evidence>
<comment type="caution">
    <text evidence="12">The sequence shown here is derived from an EMBL/GenBank/DDBJ whole genome shotgun (WGS) entry which is preliminary data.</text>
</comment>
<feature type="domain" description="DUF3645" evidence="10">
    <location>
        <begin position="3209"/>
        <end position="3243"/>
    </location>
</feature>
<dbReference type="EC" id="3.4.19.12" evidence="2"/>
<dbReference type="GO" id="GO:0005525">
    <property type="term" value="F:GTP binding"/>
    <property type="evidence" value="ECO:0007669"/>
    <property type="project" value="InterPro"/>
</dbReference>
<accession>A0AAE0KX06</accession>
<keyword evidence="3" id="KW-0645">Protease</keyword>
<dbReference type="Gene3D" id="3.40.50.300">
    <property type="entry name" value="P-loop containing nucleotide triphosphate hydrolases"/>
    <property type="match status" value="1"/>
</dbReference>
<evidence type="ECO:0000259" key="9">
    <source>
        <dbReference type="Pfam" id="PF12340"/>
    </source>
</evidence>